<feature type="region of interest" description="Disordered" evidence="7">
    <location>
        <begin position="1"/>
        <end position="24"/>
    </location>
</feature>
<evidence type="ECO:0000256" key="7">
    <source>
        <dbReference type="SAM" id="MobiDB-lite"/>
    </source>
</evidence>
<feature type="domain" description="ABC transporter" evidence="9">
    <location>
        <begin position="374"/>
        <end position="608"/>
    </location>
</feature>
<sequence>MRGLVASADAHPPTPGGMTRRGWRVPARVTTAASTAPARRVGLRRAAEFLVPYRGAIAGILAVSMALAAVNAAEPLAMKRIFDGFGAGAGARGLAEGVIALVVLGLVREALTAGSNWLTWRTRIGIQFGLTEACVSRLHRLPLSFHRGEGVGATMTRLDRSIQGLVGALSDIAFNVVPAVMYLVLSVLVMLRLESRLAVLVLVFAPLPALIARFAAPMQTRRERVLLERWVHIYSRFNEVLSGIVTVKSFAMEDAEKKRFLDEVNSANDVVIRGVGVDAGVGAAQNLVQIGARIAALAVGGALVLRGHITAGTLVAFVGYVGGLFGPVLGLSGVYKTLRTAQVSVEEVYGILDAQDALGDAPDAREVLGLRGDIRWDGIRFSYPGGAPLLDGIDLHVHEGERLAIVGPSGSGKSTLVALVQRFYDPTDGVVRVDGIDVRKLKQIALRRQVGVVFQDSLLFNESIRANIAYGRPGATRAEIEAAARAANAHDFVSRLPDGYDTVVGERGSRLSVGERQRISIARTLLKDPAILILDEPTSALDAESEALVQEALARVSRRRTTLIIAHRLSTVVDADRIVVLKQGRIVEQGKHQELIGRGGYYASLVEKQTRGLFPMAA</sequence>
<proteinExistence type="predicted"/>
<evidence type="ECO:0000256" key="2">
    <source>
        <dbReference type="ARBA" id="ARBA00022692"/>
    </source>
</evidence>
<evidence type="ECO:0000313" key="11">
    <source>
        <dbReference type="EMBL" id="BDG02078.1"/>
    </source>
</evidence>
<feature type="transmembrane region" description="Helical" evidence="8">
    <location>
        <begin position="197"/>
        <end position="216"/>
    </location>
</feature>
<dbReference type="Pfam" id="PF00664">
    <property type="entry name" value="ABC_membrane"/>
    <property type="match status" value="1"/>
</dbReference>
<name>A0ABN6MM00_9BACT</name>
<gene>
    <name evidence="11" type="ORF">AMOR_10740</name>
</gene>
<evidence type="ECO:0000256" key="5">
    <source>
        <dbReference type="ARBA" id="ARBA00022989"/>
    </source>
</evidence>
<dbReference type="SMART" id="SM00382">
    <property type="entry name" value="AAA"/>
    <property type="match status" value="1"/>
</dbReference>
<keyword evidence="3" id="KW-0547">Nucleotide-binding</keyword>
<dbReference type="PANTHER" id="PTHR43394">
    <property type="entry name" value="ATP-DEPENDENT PERMEASE MDL1, MITOCHONDRIAL"/>
    <property type="match status" value="1"/>
</dbReference>
<evidence type="ECO:0000313" key="12">
    <source>
        <dbReference type="Proteomes" id="UP001162891"/>
    </source>
</evidence>
<reference evidence="12" key="1">
    <citation type="journal article" date="2022" name="Int. J. Syst. Evol. Microbiol.">
        <title>Anaeromyxobacter oryzae sp. nov., Anaeromyxobacter diazotrophicus sp. nov. and Anaeromyxobacter paludicola sp. nov., isolated from paddy soils.</title>
        <authorList>
            <person name="Itoh H."/>
            <person name="Xu Z."/>
            <person name="Mise K."/>
            <person name="Masuda Y."/>
            <person name="Ushijima N."/>
            <person name="Hayakawa C."/>
            <person name="Shiratori Y."/>
            <person name="Senoo K."/>
        </authorList>
    </citation>
    <scope>NUCLEOTIDE SEQUENCE [LARGE SCALE GENOMIC DNA]</scope>
    <source>
        <strain evidence="12">Red232</strain>
    </source>
</reference>
<feature type="transmembrane region" description="Helical" evidence="8">
    <location>
        <begin position="165"/>
        <end position="191"/>
    </location>
</feature>
<evidence type="ECO:0000256" key="6">
    <source>
        <dbReference type="ARBA" id="ARBA00023136"/>
    </source>
</evidence>
<keyword evidence="6 8" id="KW-0472">Membrane</keyword>
<dbReference type="InterPro" id="IPR027417">
    <property type="entry name" value="P-loop_NTPase"/>
</dbReference>
<evidence type="ECO:0000256" key="8">
    <source>
        <dbReference type="SAM" id="Phobius"/>
    </source>
</evidence>
<dbReference type="Proteomes" id="UP001162891">
    <property type="component" value="Chromosome"/>
</dbReference>
<dbReference type="InterPro" id="IPR011527">
    <property type="entry name" value="ABC1_TM_dom"/>
</dbReference>
<dbReference type="EMBL" id="AP025591">
    <property type="protein sequence ID" value="BDG02078.1"/>
    <property type="molecule type" value="Genomic_DNA"/>
</dbReference>
<keyword evidence="2 8" id="KW-0812">Transmembrane</keyword>
<dbReference type="PROSITE" id="PS00211">
    <property type="entry name" value="ABC_TRANSPORTER_1"/>
    <property type="match status" value="1"/>
</dbReference>
<dbReference type="Gene3D" id="1.20.1560.10">
    <property type="entry name" value="ABC transporter type 1, transmembrane domain"/>
    <property type="match status" value="1"/>
</dbReference>
<evidence type="ECO:0000256" key="1">
    <source>
        <dbReference type="ARBA" id="ARBA00004651"/>
    </source>
</evidence>
<dbReference type="SUPFAM" id="SSF52540">
    <property type="entry name" value="P-loop containing nucleoside triphosphate hydrolases"/>
    <property type="match status" value="1"/>
</dbReference>
<keyword evidence="5 8" id="KW-1133">Transmembrane helix</keyword>
<dbReference type="PANTHER" id="PTHR43394:SF1">
    <property type="entry name" value="ATP-BINDING CASSETTE SUB-FAMILY B MEMBER 10, MITOCHONDRIAL"/>
    <property type="match status" value="1"/>
</dbReference>
<evidence type="ECO:0000259" key="10">
    <source>
        <dbReference type="PROSITE" id="PS50929"/>
    </source>
</evidence>
<dbReference type="Pfam" id="PF00005">
    <property type="entry name" value="ABC_tran"/>
    <property type="match status" value="1"/>
</dbReference>
<evidence type="ECO:0000256" key="4">
    <source>
        <dbReference type="ARBA" id="ARBA00022840"/>
    </source>
</evidence>
<keyword evidence="4 11" id="KW-0067">ATP-binding</keyword>
<dbReference type="Gene3D" id="3.40.50.300">
    <property type="entry name" value="P-loop containing nucleotide triphosphate hydrolases"/>
    <property type="match status" value="1"/>
</dbReference>
<dbReference type="PROSITE" id="PS50929">
    <property type="entry name" value="ABC_TM1F"/>
    <property type="match status" value="1"/>
</dbReference>
<dbReference type="InterPro" id="IPR039421">
    <property type="entry name" value="Type_1_exporter"/>
</dbReference>
<dbReference type="InterPro" id="IPR017871">
    <property type="entry name" value="ABC_transporter-like_CS"/>
</dbReference>
<dbReference type="InterPro" id="IPR003439">
    <property type="entry name" value="ABC_transporter-like_ATP-bd"/>
</dbReference>
<dbReference type="PROSITE" id="PS50893">
    <property type="entry name" value="ABC_TRANSPORTER_2"/>
    <property type="match status" value="1"/>
</dbReference>
<dbReference type="SUPFAM" id="SSF90123">
    <property type="entry name" value="ABC transporter transmembrane region"/>
    <property type="match status" value="1"/>
</dbReference>
<dbReference type="GO" id="GO:0005524">
    <property type="term" value="F:ATP binding"/>
    <property type="evidence" value="ECO:0007669"/>
    <property type="project" value="UniProtKB-KW"/>
</dbReference>
<dbReference type="InterPro" id="IPR003593">
    <property type="entry name" value="AAA+_ATPase"/>
</dbReference>
<organism evidence="11 12">
    <name type="scientific">Anaeromyxobacter oryzae</name>
    <dbReference type="NCBI Taxonomy" id="2918170"/>
    <lineage>
        <taxon>Bacteria</taxon>
        <taxon>Pseudomonadati</taxon>
        <taxon>Myxococcota</taxon>
        <taxon>Myxococcia</taxon>
        <taxon>Myxococcales</taxon>
        <taxon>Cystobacterineae</taxon>
        <taxon>Anaeromyxobacteraceae</taxon>
        <taxon>Anaeromyxobacter</taxon>
    </lineage>
</organism>
<protein>
    <submittedName>
        <fullName evidence="11">ABC transporter ATP-binding protein</fullName>
    </submittedName>
</protein>
<comment type="subcellular location">
    <subcellularLocation>
        <location evidence="1">Cell membrane</location>
        <topology evidence="1">Multi-pass membrane protein</topology>
    </subcellularLocation>
</comment>
<keyword evidence="12" id="KW-1185">Reference proteome</keyword>
<feature type="domain" description="ABC transmembrane type-1" evidence="10">
    <location>
        <begin position="58"/>
        <end position="340"/>
    </location>
</feature>
<evidence type="ECO:0000259" key="9">
    <source>
        <dbReference type="PROSITE" id="PS50893"/>
    </source>
</evidence>
<dbReference type="CDD" id="cd07346">
    <property type="entry name" value="ABC_6TM_exporters"/>
    <property type="match status" value="1"/>
</dbReference>
<evidence type="ECO:0000256" key="3">
    <source>
        <dbReference type="ARBA" id="ARBA00022741"/>
    </source>
</evidence>
<feature type="transmembrane region" description="Helical" evidence="8">
    <location>
        <begin position="53"/>
        <end position="73"/>
    </location>
</feature>
<accession>A0ABN6MM00</accession>
<feature type="transmembrane region" description="Helical" evidence="8">
    <location>
        <begin position="314"/>
        <end position="335"/>
    </location>
</feature>
<dbReference type="InterPro" id="IPR036640">
    <property type="entry name" value="ABC1_TM_sf"/>
</dbReference>